<proteinExistence type="inferred from homology"/>
<dbReference type="InterPro" id="IPR003837">
    <property type="entry name" value="GatC"/>
</dbReference>
<comment type="subunit">
    <text evidence="2 6">Heterotrimer of A, B and C subunits.</text>
</comment>
<sequence length="96" mass="10733">MKVTKEDIQNVAGLSRLAIPDTETDVYIAQLGGFLEYVENLKEIDTEGVAPTTYALPMQNVFREDVVKPSLDREAALSNAPMKEDGYFKVPRVLEE</sequence>
<evidence type="ECO:0000256" key="5">
    <source>
        <dbReference type="ARBA" id="ARBA00047913"/>
    </source>
</evidence>
<dbReference type="GO" id="GO:0005524">
    <property type="term" value="F:ATP binding"/>
    <property type="evidence" value="ECO:0007669"/>
    <property type="project" value="UniProtKB-KW"/>
</dbReference>
<accession>A0A1M4V8S0</accession>
<dbReference type="InterPro" id="IPR036113">
    <property type="entry name" value="Asp/Glu-ADT_sf_sub_c"/>
</dbReference>
<dbReference type="OrthoDB" id="9813938at2"/>
<dbReference type="EMBL" id="FQUG01000003">
    <property type="protein sequence ID" value="SHE65280.1"/>
    <property type="molecule type" value="Genomic_DNA"/>
</dbReference>
<evidence type="ECO:0000256" key="4">
    <source>
        <dbReference type="ARBA" id="ARBA00047380"/>
    </source>
</evidence>
<dbReference type="GO" id="GO:0006412">
    <property type="term" value="P:translation"/>
    <property type="evidence" value="ECO:0007669"/>
    <property type="project" value="UniProtKB-UniRule"/>
</dbReference>
<dbReference type="Gene3D" id="1.10.20.60">
    <property type="entry name" value="Glu-tRNAGln amidotransferase C subunit, N-terminal domain"/>
    <property type="match status" value="1"/>
</dbReference>
<dbReference type="PANTHER" id="PTHR15004:SF0">
    <property type="entry name" value="GLUTAMYL-TRNA(GLN) AMIDOTRANSFERASE SUBUNIT C, MITOCHONDRIAL"/>
    <property type="match status" value="1"/>
</dbReference>
<organism evidence="7 8">
    <name type="scientific">Schwartzia succinivorans DSM 10502</name>
    <dbReference type="NCBI Taxonomy" id="1123243"/>
    <lineage>
        <taxon>Bacteria</taxon>
        <taxon>Bacillati</taxon>
        <taxon>Bacillota</taxon>
        <taxon>Negativicutes</taxon>
        <taxon>Selenomonadales</taxon>
        <taxon>Selenomonadaceae</taxon>
        <taxon>Schwartzia</taxon>
    </lineage>
</organism>
<evidence type="ECO:0000256" key="3">
    <source>
        <dbReference type="ARBA" id="ARBA00024799"/>
    </source>
</evidence>
<comment type="function">
    <text evidence="3 6">Allows the formation of correctly charged Asn-tRNA(Asn) or Gln-tRNA(Gln) through the transamidation of misacylated Asp-tRNA(Asn) or Glu-tRNA(Gln) in organisms which lack either or both of asparaginyl-tRNA or glutaminyl-tRNA synthetases. The reaction takes place in the presence of glutamine and ATP through an activated phospho-Asp-tRNA(Asn) or phospho-Glu-tRNA(Gln).</text>
</comment>
<dbReference type="PANTHER" id="PTHR15004">
    <property type="entry name" value="GLUTAMYL-TRNA(GLN) AMIDOTRANSFERASE SUBUNIT C, MITOCHONDRIAL"/>
    <property type="match status" value="1"/>
</dbReference>
<dbReference type="GO" id="GO:0050566">
    <property type="term" value="F:asparaginyl-tRNA synthase (glutamine-hydrolyzing) activity"/>
    <property type="evidence" value="ECO:0007669"/>
    <property type="project" value="RHEA"/>
</dbReference>
<name>A0A1M4V8S0_9FIRM</name>
<keyword evidence="6" id="KW-0436">Ligase</keyword>
<evidence type="ECO:0000313" key="8">
    <source>
        <dbReference type="Proteomes" id="UP000184404"/>
    </source>
</evidence>
<keyword evidence="6" id="KW-0648">Protein biosynthesis</keyword>
<dbReference type="Pfam" id="PF02686">
    <property type="entry name" value="GatC"/>
    <property type="match status" value="1"/>
</dbReference>
<comment type="catalytic activity">
    <reaction evidence="4 6">
        <text>L-aspartyl-tRNA(Asn) + L-glutamine + ATP + H2O = L-asparaginyl-tRNA(Asn) + L-glutamate + ADP + phosphate + 2 H(+)</text>
        <dbReference type="Rhea" id="RHEA:14513"/>
        <dbReference type="Rhea" id="RHEA-COMP:9674"/>
        <dbReference type="Rhea" id="RHEA-COMP:9677"/>
        <dbReference type="ChEBI" id="CHEBI:15377"/>
        <dbReference type="ChEBI" id="CHEBI:15378"/>
        <dbReference type="ChEBI" id="CHEBI:29985"/>
        <dbReference type="ChEBI" id="CHEBI:30616"/>
        <dbReference type="ChEBI" id="CHEBI:43474"/>
        <dbReference type="ChEBI" id="CHEBI:58359"/>
        <dbReference type="ChEBI" id="CHEBI:78515"/>
        <dbReference type="ChEBI" id="CHEBI:78516"/>
        <dbReference type="ChEBI" id="CHEBI:456216"/>
    </reaction>
</comment>
<gene>
    <name evidence="6" type="primary">gatC</name>
    <name evidence="7" type="ORF">SAMN02745190_00920</name>
</gene>
<evidence type="ECO:0000256" key="2">
    <source>
        <dbReference type="ARBA" id="ARBA00011123"/>
    </source>
</evidence>
<dbReference type="HAMAP" id="MF_00122">
    <property type="entry name" value="GatC"/>
    <property type="match status" value="1"/>
</dbReference>
<reference evidence="7 8" key="1">
    <citation type="submission" date="2016-11" db="EMBL/GenBank/DDBJ databases">
        <authorList>
            <person name="Jaros S."/>
            <person name="Januszkiewicz K."/>
            <person name="Wedrychowicz H."/>
        </authorList>
    </citation>
    <scope>NUCLEOTIDE SEQUENCE [LARGE SCALE GENOMIC DNA]</scope>
    <source>
        <strain evidence="7 8">DSM 10502</strain>
    </source>
</reference>
<dbReference type="STRING" id="1123243.SAMN02745190_00920"/>
<evidence type="ECO:0000313" key="7">
    <source>
        <dbReference type="EMBL" id="SHE65280.1"/>
    </source>
</evidence>
<dbReference type="AlphaFoldDB" id="A0A1M4V8S0"/>
<dbReference type="SUPFAM" id="SSF141000">
    <property type="entry name" value="Glu-tRNAGln amidotransferase C subunit"/>
    <property type="match status" value="1"/>
</dbReference>
<keyword evidence="8" id="KW-1185">Reference proteome</keyword>
<dbReference type="Proteomes" id="UP000184404">
    <property type="component" value="Unassembled WGS sequence"/>
</dbReference>
<evidence type="ECO:0000256" key="6">
    <source>
        <dbReference type="HAMAP-Rule" id="MF_00122"/>
    </source>
</evidence>
<dbReference type="GO" id="GO:0006450">
    <property type="term" value="P:regulation of translational fidelity"/>
    <property type="evidence" value="ECO:0007669"/>
    <property type="project" value="InterPro"/>
</dbReference>
<dbReference type="GO" id="GO:0050567">
    <property type="term" value="F:glutaminyl-tRNA synthase (glutamine-hydrolyzing) activity"/>
    <property type="evidence" value="ECO:0007669"/>
    <property type="project" value="UniProtKB-UniRule"/>
</dbReference>
<dbReference type="GO" id="GO:0070681">
    <property type="term" value="P:glutaminyl-tRNAGln biosynthesis via transamidation"/>
    <property type="evidence" value="ECO:0007669"/>
    <property type="project" value="TreeGrafter"/>
</dbReference>
<dbReference type="RefSeq" id="WP_072934996.1">
    <property type="nucleotide sequence ID" value="NZ_FQUG01000003.1"/>
</dbReference>
<dbReference type="EC" id="6.3.5.-" evidence="6"/>
<dbReference type="NCBIfam" id="TIGR00135">
    <property type="entry name" value="gatC"/>
    <property type="match status" value="1"/>
</dbReference>
<protein>
    <recommendedName>
        <fullName evidence="6">Aspartyl/glutamyl-tRNA(Asn/Gln) amidotransferase subunit C</fullName>
        <shortName evidence="6">Asp/Glu-ADT subunit C</shortName>
        <ecNumber evidence="6">6.3.5.-</ecNumber>
    </recommendedName>
</protein>
<keyword evidence="6" id="KW-0547">Nucleotide-binding</keyword>
<evidence type="ECO:0000256" key="1">
    <source>
        <dbReference type="ARBA" id="ARBA00010757"/>
    </source>
</evidence>
<comment type="catalytic activity">
    <reaction evidence="5 6">
        <text>L-glutamyl-tRNA(Gln) + L-glutamine + ATP + H2O = L-glutaminyl-tRNA(Gln) + L-glutamate + ADP + phosphate + H(+)</text>
        <dbReference type="Rhea" id="RHEA:17521"/>
        <dbReference type="Rhea" id="RHEA-COMP:9681"/>
        <dbReference type="Rhea" id="RHEA-COMP:9684"/>
        <dbReference type="ChEBI" id="CHEBI:15377"/>
        <dbReference type="ChEBI" id="CHEBI:15378"/>
        <dbReference type="ChEBI" id="CHEBI:29985"/>
        <dbReference type="ChEBI" id="CHEBI:30616"/>
        <dbReference type="ChEBI" id="CHEBI:43474"/>
        <dbReference type="ChEBI" id="CHEBI:58359"/>
        <dbReference type="ChEBI" id="CHEBI:78520"/>
        <dbReference type="ChEBI" id="CHEBI:78521"/>
        <dbReference type="ChEBI" id="CHEBI:456216"/>
    </reaction>
</comment>
<comment type="similarity">
    <text evidence="1 6">Belongs to the GatC family.</text>
</comment>
<dbReference type="GO" id="GO:0016740">
    <property type="term" value="F:transferase activity"/>
    <property type="evidence" value="ECO:0007669"/>
    <property type="project" value="UniProtKB-KW"/>
</dbReference>
<keyword evidence="6" id="KW-0067">ATP-binding</keyword>
<keyword evidence="7" id="KW-0808">Transferase</keyword>